<organism evidence="5 6">
    <name type="scientific">Pseudomonas fulva</name>
    <dbReference type="NCBI Taxonomy" id="47880"/>
    <lineage>
        <taxon>Bacteria</taxon>
        <taxon>Pseudomonadati</taxon>
        <taxon>Pseudomonadota</taxon>
        <taxon>Gammaproteobacteria</taxon>
        <taxon>Pseudomonadales</taxon>
        <taxon>Pseudomonadaceae</taxon>
        <taxon>Pseudomonas</taxon>
    </lineage>
</organism>
<evidence type="ECO:0000256" key="3">
    <source>
        <dbReference type="SAM" id="SignalP"/>
    </source>
</evidence>
<dbReference type="Pfam" id="PF00497">
    <property type="entry name" value="SBP_bac_3"/>
    <property type="match status" value="1"/>
</dbReference>
<evidence type="ECO:0000313" key="5">
    <source>
        <dbReference type="EMBL" id="KIP88752.1"/>
    </source>
</evidence>
<proteinExistence type="inferred from homology"/>
<protein>
    <submittedName>
        <fullName evidence="5">ABC transporter substrate-binding protein</fullName>
    </submittedName>
</protein>
<reference evidence="5 6" key="1">
    <citation type="submission" date="2014-12" db="EMBL/GenBank/DDBJ databases">
        <title>16Stimator: statistical estimation of ribosomal gene copy numbers from draft genome assemblies.</title>
        <authorList>
            <person name="Perisin M.A."/>
            <person name="Vetter M."/>
            <person name="Gilbert J.A."/>
            <person name="Bergelson J."/>
        </authorList>
    </citation>
    <scope>NUCLEOTIDE SEQUENCE [LARGE SCALE GENOMIC DNA]</scope>
    <source>
        <strain evidence="5 6">MEJ086</strain>
    </source>
</reference>
<dbReference type="SUPFAM" id="SSF53850">
    <property type="entry name" value="Periplasmic binding protein-like II"/>
    <property type="match status" value="1"/>
</dbReference>
<evidence type="ECO:0000313" key="6">
    <source>
        <dbReference type="Proteomes" id="UP000032068"/>
    </source>
</evidence>
<gene>
    <name evidence="5" type="ORF">RU08_24585</name>
</gene>
<evidence type="ECO:0000256" key="2">
    <source>
        <dbReference type="ARBA" id="ARBA00022729"/>
    </source>
</evidence>
<comment type="similarity">
    <text evidence="1">Belongs to the bacterial solute-binding protein 3 family.</text>
</comment>
<dbReference type="CDD" id="cd01004">
    <property type="entry name" value="PBP2_MidA_like"/>
    <property type="match status" value="1"/>
</dbReference>
<dbReference type="Gene3D" id="3.40.190.10">
    <property type="entry name" value="Periplasmic binding protein-like II"/>
    <property type="match status" value="2"/>
</dbReference>
<name>A0A0D0I772_9PSED</name>
<dbReference type="SMART" id="SM00062">
    <property type="entry name" value="PBPb"/>
    <property type="match status" value="1"/>
</dbReference>
<dbReference type="RefSeq" id="WP_042556515.1">
    <property type="nucleotide sequence ID" value="NZ_JXQW01000117.1"/>
</dbReference>
<dbReference type="Proteomes" id="UP000032068">
    <property type="component" value="Unassembled WGS sequence"/>
</dbReference>
<dbReference type="PANTHER" id="PTHR35936:SF17">
    <property type="entry name" value="ARGININE-BINDING EXTRACELLULAR PROTEIN ARTP"/>
    <property type="match status" value="1"/>
</dbReference>
<dbReference type="EMBL" id="JXQW01000117">
    <property type="protein sequence ID" value="KIP88752.1"/>
    <property type="molecule type" value="Genomic_DNA"/>
</dbReference>
<dbReference type="InterPro" id="IPR001638">
    <property type="entry name" value="Solute-binding_3/MltF_N"/>
</dbReference>
<dbReference type="OrthoDB" id="6970383at2"/>
<evidence type="ECO:0000256" key="1">
    <source>
        <dbReference type="ARBA" id="ARBA00010333"/>
    </source>
</evidence>
<keyword evidence="2 3" id="KW-0732">Signal</keyword>
<sequence length="298" mass="31291">MKRSALTAAAFALLPLSGAFAADKGVPFNATAKPDADAALHDSLPEAIKKRGSIIAGTNPNTPPTTFYQADNKTLAGREIDIISAVADRLGVKLELRDTGGFDNIIPGLKSGRYDAAISNIDANAKRLEQVDFVGYYNASKLALIGRSDANLGPFNTFPELCGQTVGAGAGTSQVTRLQQASEACVADGKPAINVPIFPDRPAGVQAVISGRVPMFFGPYEGLRYQASQVKALKLAGEITIEDTIVSIALAKDSALGKPIQAAVNSLIKDGTYQQILDKWEIGFGAVESAGLNEENIK</sequence>
<dbReference type="PANTHER" id="PTHR35936">
    <property type="entry name" value="MEMBRANE-BOUND LYTIC MUREIN TRANSGLYCOSYLASE F"/>
    <property type="match status" value="1"/>
</dbReference>
<accession>A0A0D0I772</accession>
<feature type="domain" description="Solute-binding protein family 3/N-terminal" evidence="4">
    <location>
        <begin position="53"/>
        <end position="283"/>
    </location>
</feature>
<dbReference type="AlphaFoldDB" id="A0A0D0I772"/>
<comment type="caution">
    <text evidence="5">The sequence shown here is derived from an EMBL/GenBank/DDBJ whole genome shotgun (WGS) entry which is preliminary data.</text>
</comment>
<feature type="signal peptide" evidence="3">
    <location>
        <begin position="1"/>
        <end position="21"/>
    </location>
</feature>
<evidence type="ECO:0000259" key="4">
    <source>
        <dbReference type="SMART" id="SM00062"/>
    </source>
</evidence>
<feature type="chain" id="PRO_5002224069" evidence="3">
    <location>
        <begin position="22"/>
        <end position="298"/>
    </location>
</feature>